<dbReference type="GO" id="GO:0005737">
    <property type="term" value="C:cytoplasm"/>
    <property type="evidence" value="ECO:0007669"/>
    <property type="project" value="TreeGrafter"/>
</dbReference>
<dbReference type="Proteomes" id="UP001307849">
    <property type="component" value="Unassembled WGS sequence"/>
</dbReference>
<reference evidence="4 5" key="1">
    <citation type="submission" date="2019-10" db="EMBL/GenBank/DDBJ databases">
        <authorList>
            <person name="Palmer J.M."/>
        </authorList>
    </citation>
    <scope>NUCLEOTIDE SEQUENCE [LARGE SCALE GENOMIC DNA]</scope>
    <source>
        <strain evidence="4 5">TWF506</strain>
    </source>
</reference>
<dbReference type="InterPro" id="IPR045464">
    <property type="entry name" value="Hrt3/FBXO9_C"/>
</dbReference>
<feature type="compositionally biased region" description="Basic and acidic residues" evidence="2">
    <location>
        <begin position="20"/>
        <end position="31"/>
    </location>
</feature>
<evidence type="ECO:0000259" key="3">
    <source>
        <dbReference type="PROSITE" id="PS50181"/>
    </source>
</evidence>
<evidence type="ECO:0000256" key="2">
    <source>
        <dbReference type="SAM" id="MobiDB-lite"/>
    </source>
</evidence>
<evidence type="ECO:0000313" key="4">
    <source>
        <dbReference type="EMBL" id="KAK6520959.1"/>
    </source>
</evidence>
<feature type="region of interest" description="Disordered" evidence="2">
    <location>
        <begin position="1"/>
        <end position="122"/>
    </location>
</feature>
<protein>
    <recommendedName>
        <fullName evidence="3">F-box domain-containing protein</fullName>
    </recommendedName>
</protein>
<proteinExistence type="predicted"/>
<evidence type="ECO:0000313" key="5">
    <source>
        <dbReference type="Proteomes" id="UP001307849"/>
    </source>
</evidence>
<keyword evidence="5" id="KW-1185">Reference proteome</keyword>
<dbReference type="Pfam" id="PF12937">
    <property type="entry name" value="F-box-like"/>
    <property type="match status" value="1"/>
</dbReference>
<accession>A0AAN8NFN4</accession>
<dbReference type="GO" id="GO:0019005">
    <property type="term" value="C:SCF ubiquitin ligase complex"/>
    <property type="evidence" value="ECO:0007669"/>
    <property type="project" value="TreeGrafter"/>
</dbReference>
<name>A0AAN8NFN4_9PEZI</name>
<organism evidence="4 5">
    <name type="scientific">Arthrobotrys conoides</name>
    <dbReference type="NCBI Taxonomy" id="74498"/>
    <lineage>
        <taxon>Eukaryota</taxon>
        <taxon>Fungi</taxon>
        <taxon>Dikarya</taxon>
        <taxon>Ascomycota</taxon>
        <taxon>Pezizomycotina</taxon>
        <taxon>Orbiliomycetes</taxon>
        <taxon>Orbiliales</taxon>
        <taxon>Orbiliaceae</taxon>
        <taxon>Arthrobotrys</taxon>
    </lineage>
</organism>
<feature type="compositionally biased region" description="Polar residues" evidence="2">
    <location>
        <begin position="32"/>
        <end position="65"/>
    </location>
</feature>
<dbReference type="PANTHER" id="PTHR12874">
    <property type="entry name" value="F-BOX ONLY PROTEIN 48-RELATED"/>
    <property type="match status" value="1"/>
</dbReference>
<dbReference type="AlphaFoldDB" id="A0AAN8NFN4"/>
<dbReference type="Pfam" id="PF19270">
    <property type="entry name" value="FBO_C"/>
    <property type="match status" value="1"/>
</dbReference>
<gene>
    <name evidence="4" type="ORF">TWF506_001195</name>
</gene>
<sequence>MSEKPTELKPSSGELADELESFRRRWKEDLQSQRQPLTVSTTTTTPQPNSDVAPAQPSSSIPTDHTTLKAPHKRRSSQHTRDTNPQDLLAQKQHDVDGFRSLDLDVKPNSSLGPGERTLDSAPLTTGLEHYEAAVEKEKDGRINESVRLYRKAFKLDPSVHEKFKEKYYPKQTTSGKPKNAESAEISERRFLPTEELVNTFAGIPITAGDNIDLASLKGKESYKKAPTCPISTIPREILIQIFSILATTDLPSFVRSVAVCKSICYMIYTERQFWRELCKNAYENMVWGPSWACDIKGDPLLDHDLDKIETGLNSLGIIEEDDGEDSSEEEASKLDVLPTRPFDEIEVIKYNSSYRLMFIERPRIRYNGIYISTCTYLRQGHQAASSMALSTIPVHMVTYYRYLRFFPSGFAIHLLTPAEPSDVVHAITLDNYNYLASIKATTSSNLPSHFNNIKHILPARWRVHFNPNTYPSPNSTDEPGHRIQIESKGSDTAGRYINTLDLTLKMRPRGIGGRRGYGDRLSWNSYTSFNVLTEDSGSYSLKNDKPFYFSRVKSYEREVLKEAEV</sequence>
<evidence type="ECO:0000256" key="1">
    <source>
        <dbReference type="ARBA" id="ARBA00022786"/>
    </source>
</evidence>
<dbReference type="PANTHER" id="PTHR12874:SF9">
    <property type="entry name" value="F-BOX ONLY PROTEIN 48"/>
    <property type="match status" value="1"/>
</dbReference>
<dbReference type="InterPro" id="IPR036047">
    <property type="entry name" value="F-box-like_dom_sf"/>
</dbReference>
<dbReference type="Gene3D" id="1.20.1280.50">
    <property type="match status" value="1"/>
</dbReference>
<keyword evidence="1" id="KW-0833">Ubl conjugation pathway</keyword>
<dbReference type="PROSITE" id="PS50181">
    <property type="entry name" value="FBOX"/>
    <property type="match status" value="1"/>
</dbReference>
<dbReference type="SUPFAM" id="SSF81383">
    <property type="entry name" value="F-box domain"/>
    <property type="match status" value="1"/>
</dbReference>
<dbReference type="EMBL" id="JAVHJM010000001">
    <property type="protein sequence ID" value="KAK6520959.1"/>
    <property type="molecule type" value="Genomic_DNA"/>
</dbReference>
<dbReference type="GO" id="GO:0031146">
    <property type="term" value="P:SCF-dependent proteasomal ubiquitin-dependent protein catabolic process"/>
    <property type="evidence" value="ECO:0007669"/>
    <property type="project" value="TreeGrafter"/>
</dbReference>
<dbReference type="InterPro" id="IPR001810">
    <property type="entry name" value="F-box_dom"/>
</dbReference>
<comment type="caution">
    <text evidence="4">The sequence shown here is derived from an EMBL/GenBank/DDBJ whole genome shotgun (WGS) entry which is preliminary data.</text>
</comment>
<feature type="compositionally biased region" description="Basic and acidic residues" evidence="2">
    <location>
        <begin position="92"/>
        <end position="106"/>
    </location>
</feature>
<feature type="domain" description="F-box" evidence="3">
    <location>
        <begin position="228"/>
        <end position="278"/>
    </location>
</feature>